<name>A0ABR8C5S3_9CYAN</name>
<comment type="subcellular location">
    <subcellularLocation>
        <location evidence="7">Cytoplasm</location>
    </subcellularLocation>
</comment>
<dbReference type="InterPro" id="IPR016163">
    <property type="entry name" value="Ald_DH_C"/>
</dbReference>
<dbReference type="PANTHER" id="PTHR11063">
    <property type="entry name" value="GLUTAMATE SEMIALDEHYDE DEHYDROGENASE"/>
    <property type="match status" value="1"/>
</dbReference>
<evidence type="ECO:0000256" key="1">
    <source>
        <dbReference type="ARBA" id="ARBA00004985"/>
    </source>
</evidence>
<evidence type="ECO:0000256" key="5">
    <source>
        <dbReference type="ARBA" id="ARBA00023002"/>
    </source>
</evidence>
<comment type="caution">
    <text evidence="9">The sequence shown here is derived from an EMBL/GenBank/DDBJ whole genome shotgun (WGS) entry which is preliminary data.</text>
</comment>
<dbReference type="InterPro" id="IPR016161">
    <property type="entry name" value="Ald_DH/histidinol_DH"/>
</dbReference>
<dbReference type="InterPro" id="IPR015590">
    <property type="entry name" value="Aldehyde_DH_dom"/>
</dbReference>
<keyword evidence="7" id="KW-0963">Cytoplasm</keyword>
<accession>A0ABR8C5S3</accession>
<evidence type="ECO:0000259" key="8">
    <source>
        <dbReference type="Pfam" id="PF00171"/>
    </source>
</evidence>
<evidence type="ECO:0000313" key="10">
    <source>
        <dbReference type="Proteomes" id="UP000618445"/>
    </source>
</evidence>
<dbReference type="HAMAP" id="MF_00412">
    <property type="entry name" value="ProA"/>
    <property type="match status" value="1"/>
</dbReference>
<keyword evidence="5 7" id="KW-0560">Oxidoreductase</keyword>
<evidence type="ECO:0000256" key="4">
    <source>
        <dbReference type="ARBA" id="ARBA00022857"/>
    </source>
</evidence>
<sequence length="437" mass="48435">MSPEDLTGFIYKSHAAALQLMQISTRDRDSLLLEIANSIKKHKNAILEANTLDLEASRDMAVPELVLEWLKLTPERLNNAIECLTQLANLPDPLTLHVGINGYQRVPLGVVAFIYEGFPQLGLIAAGMCLKVGNTIILKGGNEGTNTQEAIAAIVQEILIARNFPEACMSCVPKGVTLKELIVQEKYLRLVIPYGRPSFVQQVSKQATVSALPISMGNCYLYLSASGKLDFAREIILNSRKGDPDAVNAIEKVVVHRSWLDRSLIDRSLGEWISNLRKQGLVVRGCAETTAYFRQFLEESHSEETDKPSQILIDQSIESEDIWGQAYLDETIAIKIVNDTEEAIAWINQYSSGHADVLLTDSLSERDRFVSRVNSSTIFVNAHSRFSRCFKLGDSGNAKIALGMSSLKTRGASRYPGLIDIYALTTTKQVLTNSWMQ</sequence>
<dbReference type="InterPro" id="IPR012134">
    <property type="entry name" value="Glu-5-SA_DH"/>
</dbReference>
<dbReference type="InterPro" id="IPR016162">
    <property type="entry name" value="Ald_DH_N"/>
</dbReference>
<evidence type="ECO:0000256" key="2">
    <source>
        <dbReference type="ARBA" id="ARBA00022605"/>
    </source>
</evidence>
<keyword evidence="4 7" id="KW-0521">NADP</keyword>
<comment type="function">
    <text evidence="7">Catalyzes the NADPH-dependent reduction of L-glutamate 5-phosphate into L-glutamate 5-semialdehyde and phosphate. The product spontaneously undergoes cyclization to form 1-pyrroline-5-carboxylate.</text>
</comment>
<evidence type="ECO:0000313" key="9">
    <source>
        <dbReference type="EMBL" id="MBD2316114.1"/>
    </source>
</evidence>
<dbReference type="Proteomes" id="UP000618445">
    <property type="component" value="Unassembled WGS sequence"/>
</dbReference>
<dbReference type="Pfam" id="PF00171">
    <property type="entry name" value="Aldedh"/>
    <property type="match status" value="1"/>
</dbReference>
<dbReference type="PIRSF" id="PIRSF000151">
    <property type="entry name" value="GPR"/>
    <property type="match status" value="1"/>
</dbReference>
<protein>
    <recommendedName>
        <fullName evidence="7">Gamma-glutamyl phosphate reductase</fullName>
        <shortName evidence="7">GPR</shortName>
        <ecNumber evidence="7">1.2.1.41</ecNumber>
    </recommendedName>
    <alternativeName>
        <fullName evidence="7">Glutamate-5-semialdehyde dehydrogenase</fullName>
    </alternativeName>
    <alternativeName>
        <fullName evidence="7">Glutamyl-gamma-semialdehyde dehydrogenase</fullName>
        <shortName evidence="7">GSA dehydrogenase</shortName>
    </alternativeName>
</protein>
<organism evidence="9 10">
    <name type="scientific">Phormidium tenue FACHB-1050</name>
    <dbReference type="NCBI Taxonomy" id="2692857"/>
    <lineage>
        <taxon>Bacteria</taxon>
        <taxon>Bacillati</taxon>
        <taxon>Cyanobacteriota</taxon>
        <taxon>Cyanophyceae</taxon>
        <taxon>Oscillatoriophycideae</taxon>
        <taxon>Oscillatoriales</taxon>
        <taxon>Oscillatoriaceae</taxon>
        <taxon>Phormidium</taxon>
    </lineage>
</organism>
<dbReference type="Gene3D" id="3.40.605.10">
    <property type="entry name" value="Aldehyde Dehydrogenase, Chain A, domain 1"/>
    <property type="match status" value="1"/>
</dbReference>
<feature type="domain" description="Aldehyde dehydrogenase" evidence="8">
    <location>
        <begin position="4"/>
        <end position="211"/>
    </location>
</feature>
<keyword evidence="3 7" id="KW-0641">Proline biosynthesis</keyword>
<comment type="catalytic activity">
    <reaction evidence="6 7">
        <text>L-glutamate 5-semialdehyde + phosphate + NADP(+) = L-glutamyl 5-phosphate + NADPH + H(+)</text>
        <dbReference type="Rhea" id="RHEA:19541"/>
        <dbReference type="ChEBI" id="CHEBI:15378"/>
        <dbReference type="ChEBI" id="CHEBI:43474"/>
        <dbReference type="ChEBI" id="CHEBI:57783"/>
        <dbReference type="ChEBI" id="CHEBI:58066"/>
        <dbReference type="ChEBI" id="CHEBI:58274"/>
        <dbReference type="ChEBI" id="CHEBI:58349"/>
        <dbReference type="EC" id="1.2.1.41"/>
    </reaction>
</comment>
<keyword evidence="10" id="KW-1185">Reference proteome</keyword>
<dbReference type="SUPFAM" id="SSF53720">
    <property type="entry name" value="ALDH-like"/>
    <property type="match status" value="1"/>
</dbReference>
<evidence type="ECO:0000256" key="6">
    <source>
        <dbReference type="ARBA" id="ARBA00049024"/>
    </source>
</evidence>
<comment type="similarity">
    <text evidence="7">Belongs to the gamma-glutamyl phosphate reductase family.</text>
</comment>
<evidence type="ECO:0000256" key="7">
    <source>
        <dbReference type="HAMAP-Rule" id="MF_00412"/>
    </source>
</evidence>
<dbReference type="InterPro" id="IPR000965">
    <property type="entry name" value="GPR_dom"/>
</dbReference>
<dbReference type="EMBL" id="JACJQY010000004">
    <property type="protein sequence ID" value="MBD2316114.1"/>
    <property type="molecule type" value="Genomic_DNA"/>
</dbReference>
<gene>
    <name evidence="7" type="primary">proA</name>
    <name evidence="9" type="ORF">H6G05_04520</name>
</gene>
<dbReference type="Gene3D" id="3.40.309.10">
    <property type="entry name" value="Aldehyde Dehydrogenase, Chain A, domain 2"/>
    <property type="match status" value="1"/>
</dbReference>
<dbReference type="EC" id="1.2.1.41" evidence="7"/>
<proteinExistence type="inferred from homology"/>
<dbReference type="PANTHER" id="PTHR11063:SF8">
    <property type="entry name" value="DELTA-1-PYRROLINE-5-CARBOXYLATE SYNTHASE"/>
    <property type="match status" value="1"/>
</dbReference>
<comment type="pathway">
    <text evidence="1 7">Amino-acid biosynthesis; L-proline biosynthesis; L-glutamate 5-semialdehyde from L-glutamate: step 2/2.</text>
</comment>
<reference evidence="9 10" key="1">
    <citation type="journal article" date="2020" name="ISME J.">
        <title>Comparative genomics reveals insights into cyanobacterial evolution and habitat adaptation.</title>
        <authorList>
            <person name="Chen M.Y."/>
            <person name="Teng W.K."/>
            <person name="Zhao L."/>
            <person name="Hu C.X."/>
            <person name="Zhou Y.K."/>
            <person name="Han B.P."/>
            <person name="Song L.R."/>
            <person name="Shu W.S."/>
        </authorList>
    </citation>
    <scope>NUCLEOTIDE SEQUENCE [LARGE SCALE GENOMIC DNA]</scope>
    <source>
        <strain evidence="9 10">FACHB-1050</strain>
    </source>
</reference>
<dbReference type="RefSeq" id="WP_190576684.1">
    <property type="nucleotide sequence ID" value="NZ_CAWPQU010000034.1"/>
</dbReference>
<evidence type="ECO:0000256" key="3">
    <source>
        <dbReference type="ARBA" id="ARBA00022650"/>
    </source>
</evidence>
<keyword evidence="2 7" id="KW-0028">Amino-acid biosynthesis</keyword>